<name>A0ACB6Z6J9_THEGA</name>
<organism evidence="1 2">
    <name type="scientific">Thelephora ganbajun</name>
    <name type="common">Ganba fungus</name>
    <dbReference type="NCBI Taxonomy" id="370292"/>
    <lineage>
        <taxon>Eukaryota</taxon>
        <taxon>Fungi</taxon>
        <taxon>Dikarya</taxon>
        <taxon>Basidiomycota</taxon>
        <taxon>Agaricomycotina</taxon>
        <taxon>Agaricomycetes</taxon>
        <taxon>Thelephorales</taxon>
        <taxon>Thelephoraceae</taxon>
        <taxon>Thelephora</taxon>
    </lineage>
</organism>
<reference evidence="1" key="2">
    <citation type="journal article" date="2020" name="Nat. Commun.">
        <title>Large-scale genome sequencing of mycorrhizal fungi provides insights into the early evolution of symbiotic traits.</title>
        <authorList>
            <person name="Miyauchi S."/>
            <person name="Kiss E."/>
            <person name="Kuo A."/>
            <person name="Drula E."/>
            <person name="Kohler A."/>
            <person name="Sanchez-Garcia M."/>
            <person name="Morin E."/>
            <person name="Andreopoulos B."/>
            <person name="Barry K.W."/>
            <person name="Bonito G."/>
            <person name="Buee M."/>
            <person name="Carver A."/>
            <person name="Chen C."/>
            <person name="Cichocki N."/>
            <person name="Clum A."/>
            <person name="Culley D."/>
            <person name="Crous P.W."/>
            <person name="Fauchery L."/>
            <person name="Girlanda M."/>
            <person name="Hayes R.D."/>
            <person name="Keri Z."/>
            <person name="LaButti K."/>
            <person name="Lipzen A."/>
            <person name="Lombard V."/>
            <person name="Magnuson J."/>
            <person name="Maillard F."/>
            <person name="Murat C."/>
            <person name="Nolan M."/>
            <person name="Ohm R.A."/>
            <person name="Pangilinan J."/>
            <person name="Pereira M.F."/>
            <person name="Perotto S."/>
            <person name="Peter M."/>
            <person name="Pfister S."/>
            <person name="Riley R."/>
            <person name="Sitrit Y."/>
            <person name="Stielow J.B."/>
            <person name="Szollosi G."/>
            <person name="Zifcakova L."/>
            <person name="Stursova M."/>
            <person name="Spatafora J.W."/>
            <person name="Tedersoo L."/>
            <person name="Vaario L.M."/>
            <person name="Yamada A."/>
            <person name="Yan M."/>
            <person name="Wang P."/>
            <person name="Xu J."/>
            <person name="Bruns T."/>
            <person name="Baldrian P."/>
            <person name="Vilgalys R."/>
            <person name="Dunand C."/>
            <person name="Henrissat B."/>
            <person name="Grigoriev I.V."/>
            <person name="Hibbett D."/>
            <person name="Nagy L.G."/>
            <person name="Martin F.M."/>
        </authorList>
    </citation>
    <scope>NUCLEOTIDE SEQUENCE</scope>
    <source>
        <strain evidence="1">P2</strain>
    </source>
</reference>
<gene>
    <name evidence="1" type="ORF">BDM02DRAFT_3120313</name>
</gene>
<comment type="caution">
    <text evidence="1">The sequence shown here is derived from an EMBL/GenBank/DDBJ whole genome shotgun (WGS) entry which is preliminary data.</text>
</comment>
<reference evidence="1" key="1">
    <citation type="submission" date="2019-10" db="EMBL/GenBank/DDBJ databases">
        <authorList>
            <consortium name="DOE Joint Genome Institute"/>
            <person name="Kuo A."/>
            <person name="Miyauchi S."/>
            <person name="Kiss E."/>
            <person name="Drula E."/>
            <person name="Kohler A."/>
            <person name="Sanchez-Garcia M."/>
            <person name="Andreopoulos B."/>
            <person name="Barry K.W."/>
            <person name="Bonito G."/>
            <person name="Buee M."/>
            <person name="Carver A."/>
            <person name="Chen C."/>
            <person name="Cichocki N."/>
            <person name="Clum A."/>
            <person name="Culley D."/>
            <person name="Crous P.W."/>
            <person name="Fauchery L."/>
            <person name="Girlanda M."/>
            <person name="Hayes R."/>
            <person name="Keri Z."/>
            <person name="Labutti K."/>
            <person name="Lipzen A."/>
            <person name="Lombard V."/>
            <person name="Magnuson J."/>
            <person name="Maillard F."/>
            <person name="Morin E."/>
            <person name="Murat C."/>
            <person name="Nolan M."/>
            <person name="Ohm R."/>
            <person name="Pangilinan J."/>
            <person name="Pereira M."/>
            <person name="Perotto S."/>
            <person name="Peter M."/>
            <person name="Riley R."/>
            <person name="Sitrit Y."/>
            <person name="Stielow B."/>
            <person name="Szollosi G."/>
            <person name="Zifcakova L."/>
            <person name="Stursova M."/>
            <person name="Spatafora J.W."/>
            <person name="Tedersoo L."/>
            <person name="Vaario L.-M."/>
            <person name="Yamada A."/>
            <person name="Yan M."/>
            <person name="Wang P."/>
            <person name="Xu J."/>
            <person name="Bruns T."/>
            <person name="Baldrian P."/>
            <person name="Vilgalys R."/>
            <person name="Henrissat B."/>
            <person name="Grigoriev I.V."/>
            <person name="Hibbett D."/>
            <person name="Nagy L.G."/>
            <person name="Martin F.M."/>
        </authorList>
    </citation>
    <scope>NUCLEOTIDE SEQUENCE</scope>
    <source>
        <strain evidence="1">P2</strain>
    </source>
</reference>
<evidence type="ECO:0000313" key="2">
    <source>
        <dbReference type="Proteomes" id="UP000886501"/>
    </source>
</evidence>
<protein>
    <submittedName>
        <fullName evidence="1">Uncharacterized protein</fullName>
    </submittedName>
</protein>
<keyword evidence="2" id="KW-1185">Reference proteome</keyword>
<evidence type="ECO:0000313" key="1">
    <source>
        <dbReference type="EMBL" id="KAF9645365.1"/>
    </source>
</evidence>
<accession>A0ACB6Z6J9</accession>
<sequence length="788" mass="84621">MLDFNLKKPDRAALHKRIVSSVITPVALAHMSSTDLASEAEKESIKQAEQEALEHSILQKTVAPRAKVTHKGLQDIEDIDGRPAARDLDLDKEMEEEERRERERTARMRMRSATLTSGSGSVPPESPTVPDHPSSVGWGGPPPIPFHLQQSPISPLATDRPLFAQTQSELLTPANGQVEGELNLADLINIDDDGHDSVMVVDTSPAPAVAGIDTEDGPETLTAGIPQSPVVSQSARPTGISPFAVNTSQPDLTIRPSFDLNSVWSAPVPSPKKENEEAIGGPEKSGEPVEPPPDLGKELELKDPFVDDDILGGAAADDKDFDMFLEADPDADSLEGRSASANPPPDAPVKEPSFDELPQVWLGSLSMPLESNTPTEIPVLARQMGGRPLEHDSPLWNTLFPSVQLRIDGRVPIDKSAQFLLQMRMNSSKELIAVAFSSPSEQQNGSFKLLIDYLLGKNRHGLVFPWGTKPKEHHPGRELYIIPLLSSDPLPDYVELLDSLRLPKTRTEDYLIGAWILNKGKLAAPPAPTPPPPPPTLSTNTPGLASIISQLQQTATNPSFGVPPPPSISPPSIPSVPPIAPPPVSESPINPAALAAEVASLTPDQIQRMLQSLTQVGPGQIPPPIPQRSPPPIPPSSNGHGPPPWMNGLPPPGPPGMYPPFPPNIGQHQPSGQGPSPPPLHPHQQPPYHSSGPPSPHRPPYPGGPGGPYENQDQSDGPGYERSRYERGYGPPPRGGRGRSESGGWRGRGGGRDRDRGRDRERGDRPRDSGWPKRGGRGGPGWGERSRT</sequence>
<dbReference type="EMBL" id="MU118093">
    <property type="protein sequence ID" value="KAF9645365.1"/>
    <property type="molecule type" value="Genomic_DNA"/>
</dbReference>
<dbReference type="Proteomes" id="UP000886501">
    <property type="component" value="Unassembled WGS sequence"/>
</dbReference>
<proteinExistence type="predicted"/>